<dbReference type="InterPro" id="IPR016667">
    <property type="entry name" value="Caps_polysacc_synth_CpsB/CapC"/>
</dbReference>
<organism evidence="6 7">
    <name type="scientific">Chengkuizengella marina</name>
    <dbReference type="NCBI Taxonomy" id="2507566"/>
    <lineage>
        <taxon>Bacteria</taxon>
        <taxon>Bacillati</taxon>
        <taxon>Bacillota</taxon>
        <taxon>Bacilli</taxon>
        <taxon>Bacillales</taxon>
        <taxon>Paenibacillaceae</taxon>
        <taxon>Chengkuizengella</taxon>
    </lineage>
</organism>
<dbReference type="GO" id="GO:0030145">
    <property type="term" value="F:manganese ion binding"/>
    <property type="evidence" value="ECO:0007669"/>
    <property type="project" value="UniProtKB-UniRule"/>
</dbReference>
<keyword evidence="7" id="KW-1185">Reference proteome</keyword>
<reference evidence="6 7" key="1">
    <citation type="submission" date="2019-01" db="EMBL/GenBank/DDBJ databases">
        <title>Chengkuizengella sp. nov., isolated from deep-sea sediment of East Pacific Ocean.</title>
        <authorList>
            <person name="Yang J."/>
            <person name="Lai Q."/>
            <person name="Shao Z."/>
        </authorList>
    </citation>
    <scope>NUCLEOTIDE SEQUENCE [LARGE SCALE GENOMIC DNA]</scope>
    <source>
        <strain evidence="6 7">YPA3-1-1</strain>
    </source>
</reference>
<dbReference type="Pfam" id="PF19567">
    <property type="entry name" value="CpsB_CapC"/>
    <property type="match status" value="1"/>
</dbReference>
<dbReference type="SUPFAM" id="SSF89550">
    <property type="entry name" value="PHP domain-like"/>
    <property type="match status" value="1"/>
</dbReference>
<dbReference type="AlphaFoldDB" id="A0A6N9Q3G5"/>
<evidence type="ECO:0000313" key="6">
    <source>
        <dbReference type="EMBL" id="NBI29320.1"/>
    </source>
</evidence>
<dbReference type="EMBL" id="SIJB01000023">
    <property type="protein sequence ID" value="NBI29320.1"/>
    <property type="molecule type" value="Genomic_DNA"/>
</dbReference>
<sequence>MIDLHSHILPGIDDGAKDLEESVQLAREAVKQGITKMIATPHHRNGSYYNSKDEILKAVDLLNEEMFLENIQLEIYPGQETRIYKDMVHDIELGELLSLNDDDKYIFVELPSNHVPRYTNQLLFDLQLIGLKPIIVHPERNQEFIENPETLYQFVKGGALTQVTAASVVGKFGKKIQKFTEQLIEHHQTHFVASDVHHVIRRGFYLNEAYEYIDQEFGTKWKDLLLKNPQRLIEGKMIYYEEPQRIKRKKIFGIF</sequence>
<dbReference type="PANTHER" id="PTHR39181">
    <property type="entry name" value="TYROSINE-PROTEIN PHOSPHATASE YWQE"/>
    <property type="match status" value="1"/>
</dbReference>
<evidence type="ECO:0000256" key="5">
    <source>
        <dbReference type="PIRNR" id="PIRNR016557"/>
    </source>
</evidence>
<proteinExistence type="inferred from homology"/>
<dbReference type="EC" id="3.1.3.48" evidence="5"/>
<evidence type="ECO:0000256" key="1">
    <source>
        <dbReference type="ARBA" id="ARBA00005750"/>
    </source>
</evidence>
<dbReference type="PANTHER" id="PTHR39181:SF1">
    <property type="entry name" value="TYROSINE-PROTEIN PHOSPHATASE YWQE"/>
    <property type="match status" value="1"/>
</dbReference>
<dbReference type="Proteomes" id="UP000448943">
    <property type="component" value="Unassembled WGS sequence"/>
</dbReference>
<dbReference type="PIRSF" id="PIRSF016557">
    <property type="entry name" value="Caps_synth_CpsB"/>
    <property type="match status" value="1"/>
</dbReference>
<evidence type="ECO:0000256" key="3">
    <source>
        <dbReference type="ARBA" id="ARBA00022912"/>
    </source>
</evidence>
<dbReference type="InterPro" id="IPR016195">
    <property type="entry name" value="Pol/histidinol_Pase-like"/>
</dbReference>
<keyword evidence="3 5" id="KW-0904">Protein phosphatase</keyword>
<dbReference type="RefSeq" id="WP_160646114.1">
    <property type="nucleotide sequence ID" value="NZ_SIJB01000023.1"/>
</dbReference>
<protein>
    <recommendedName>
        <fullName evidence="5">Tyrosine-protein phosphatase</fullName>
        <ecNumber evidence="5">3.1.3.48</ecNumber>
    </recommendedName>
</protein>
<evidence type="ECO:0000256" key="4">
    <source>
        <dbReference type="ARBA" id="ARBA00051722"/>
    </source>
</evidence>
<comment type="similarity">
    <text evidence="1 5">Belongs to the metallo-dependent hydrolases superfamily. CpsB/CapC family.</text>
</comment>
<comment type="catalytic activity">
    <reaction evidence="4 5">
        <text>O-phospho-L-tyrosyl-[protein] + H2O = L-tyrosyl-[protein] + phosphate</text>
        <dbReference type="Rhea" id="RHEA:10684"/>
        <dbReference type="Rhea" id="RHEA-COMP:10136"/>
        <dbReference type="Rhea" id="RHEA-COMP:20101"/>
        <dbReference type="ChEBI" id="CHEBI:15377"/>
        <dbReference type="ChEBI" id="CHEBI:43474"/>
        <dbReference type="ChEBI" id="CHEBI:46858"/>
        <dbReference type="ChEBI" id="CHEBI:61978"/>
        <dbReference type="EC" id="3.1.3.48"/>
    </reaction>
</comment>
<evidence type="ECO:0000256" key="2">
    <source>
        <dbReference type="ARBA" id="ARBA00022801"/>
    </source>
</evidence>
<accession>A0A6N9Q3G5</accession>
<dbReference type="Gene3D" id="3.20.20.140">
    <property type="entry name" value="Metal-dependent hydrolases"/>
    <property type="match status" value="1"/>
</dbReference>
<comment type="caution">
    <text evidence="6">The sequence shown here is derived from an EMBL/GenBank/DDBJ whole genome shotgun (WGS) entry which is preliminary data.</text>
</comment>
<gene>
    <name evidence="6" type="ORF">ERL59_10145</name>
</gene>
<keyword evidence="2 5" id="KW-0378">Hydrolase</keyword>
<evidence type="ECO:0000313" key="7">
    <source>
        <dbReference type="Proteomes" id="UP000448943"/>
    </source>
</evidence>
<dbReference type="GO" id="GO:0004725">
    <property type="term" value="F:protein tyrosine phosphatase activity"/>
    <property type="evidence" value="ECO:0007669"/>
    <property type="project" value="UniProtKB-UniRule"/>
</dbReference>
<dbReference type="OrthoDB" id="9788539at2"/>
<name>A0A6N9Q3G5_9BACL</name>